<sequence>MKTKRKICSTSVQGKVKRQVEFRATRKGCFKGNTHMLVHIEHTNKEKMGSSLEVALVEGRLQQTNFRFLCERDRRERLRSTLKPCMKPLWAKFRHRPKPFNELTKIEHTNESKE</sequence>
<reference evidence="1" key="1">
    <citation type="submission" date="2023-03" db="UniProtKB">
        <authorList>
            <consortium name="EnsemblPlants"/>
        </authorList>
    </citation>
    <scope>IDENTIFICATION</scope>
</reference>
<dbReference type="EnsemblPlants" id="MELO3C031856.2.1">
    <property type="protein sequence ID" value="MELO3C031856.2.1"/>
    <property type="gene ID" value="MELO3C031856.2"/>
</dbReference>
<organism evidence="1">
    <name type="scientific">Cucumis melo</name>
    <name type="common">Muskmelon</name>
    <dbReference type="NCBI Taxonomy" id="3656"/>
    <lineage>
        <taxon>Eukaryota</taxon>
        <taxon>Viridiplantae</taxon>
        <taxon>Streptophyta</taxon>
        <taxon>Embryophyta</taxon>
        <taxon>Tracheophyta</taxon>
        <taxon>Spermatophyta</taxon>
        <taxon>Magnoliopsida</taxon>
        <taxon>eudicotyledons</taxon>
        <taxon>Gunneridae</taxon>
        <taxon>Pentapetalae</taxon>
        <taxon>rosids</taxon>
        <taxon>fabids</taxon>
        <taxon>Cucurbitales</taxon>
        <taxon>Cucurbitaceae</taxon>
        <taxon>Benincaseae</taxon>
        <taxon>Cucumis</taxon>
    </lineage>
</organism>
<name>A0A9I9ECF4_CUCME</name>
<proteinExistence type="predicted"/>
<protein>
    <submittedName>
        <fullName evidence="1">Uncharacterized protein</fullName>
    </submittedName>
</protein>
<dbReference type="AlphaFoldDB" id="A0A9I9ECF4"/>
<dbReference type="Gramene" id="MELO3C031856.2.1">
    <property type="protein sequence ID" value="MELO3C031856.2.1"/>
    <property type="gene ID" value="MELO3C031856.2"/>
</dbReference>
<accession>A0A9I9ECF4</accession>
<evidence type="ECO:0000313" key="1">
    <source>
        <dbReference type="EnsemblPlants" id="MELO3C031856.2.1"/>
    </source>
</evidence>